<name>A0AAE3QQC7_9BACT</name>
<evidence type="ECO:0000256" key="2">
    <source>
        <dbReference type="SAM" id="SignalP"/>
    </source>
</evidence>
<dbReference type="Proteomes" id="UP001241110">
    <property type="component" value="Unassembled WGS sequence"/>
</dbReference>
<feature type="chain" id="PRO_5042278690" description="Oxygen tolerance" evidence="2">
    <location>
        <begin position="22"/>
        <end position="477"/>
    </location>
</feature>
<evidence type="ECO:0000256" key="1">
    <source>
        <dbReference type="SAM" id="Phobius"/>
    </source>
</evidence>
<organism evidence="3 4">
    <name type="scientific">Xanthocytophaga flava</name>
    <dbReference type="NCBI Taxonomy" id="3048013"/>
    <lineage>
        <taxon>Bacteria</taxon>
        <taxon>Pseudomonadati</taxon>
        <taxon>Bacteroidota</taxon>
        <taxon>Cytophagia</taxon>
        <taxon>Cytophagales</taxon>
        <taxon>Rhodocytophagaceae</taxon>
        <taxon>Xanthocytophaga</taxon>
    </lineage>
</organism>
<feature type="signal peptide" evidence="2">
    <location>
        <begin position="1"/>
        <end position="21"/>
    </location>
</feature>
<reference evidence="3" key="1">
    <citation type="submission" date="2023-05" db="EMBL/GenBank/DDBJ databases">
        <authorList>
            <person name="Zhang X."/>
        </authorList>
    </citation>
    <scope>NUCLEOTIDE SEQUENCE</scope>
    <source>
        <strain evidence="3">YF14B1</strain>
    </source>
</reference>
<comment type="caution">
    <text evidence="3">The sequence shown here is derived from an EMBL/GenBank/DDBJ whole genome shotgun (WGS) entry which is preliminary data.</text>
</comment>
<keyword evidence="1" id="KW-1133">Transmembrane helix</keyword>
<evidence type="ECO:0000313" key="4">
    <source>
        <dbReference type="Proteomes" id="UP001241110"/>
    </source>
</evidence>
<evidence type="ECO:0000313" key="3">
    <source>
        <dbReference type="EMBL" id="MDJ1483547.1"/>
    </source>
</evidence>
<accession>A0AAE3QQC7</accession>
<gene>
    <name evidence="3" type="ORF">QNI16_23820</name>
</gene>
<dbReference type="AlphaFoldDB" id="A0AAE3QQC7"/>
<keyword evidence="2" id="KW-0732">Signal</keyword>
<dbReference type="RefSeq" id="WP_313983553.1">
    <property type="nucleotide sequence ID" value="NZ_JASJOS010000011.1"/>
</dbReference>
<evidence type="ECO:0008006" key="5">
    <source>
        <dbReference type="Google" id="ProtNLM"/>
    </source>
</evidence>
<protein>
    <recommendedName>
        <fullName evidence="5">Oxygen tolerance</fullName>
    </recommendedName>
</protein>
<feature type="transmembrane region" description="Helical" evidence="1">
    <location>
        <begin position="448"/>
        <end position="467"/>
    </location>
</feature>
<dbReference type="EMBL" id="JASJOS010000011">
    <property type="protein sequence ID" value="MDJ1483547.1"/>
    <property type="molecule type" value="Genomic_DNA"/>
</dbReference>
<proteinExistence type="predicted"/>
<keyword evidence="1" id="KW-0472">Membrane</keyword>
<keyword evidence="1" id="KW-0812">Transmembrane</keyword>
<sequence length="477" mass="54375">MRLLKFILCLIAGLFPLMVIAQESTVELGSKTIAWDEPFAITLIIKNTQQPNVYSSFPEIKGFRKRDIVLVTSKETVAGKSLTVQRITQNYMAEKQGSFVLNDFVMTVNEKEVEVKGITISVTAPINPNYELLQDSTLAKEISSVATEYANVKDNAFLALSIDKEQVYVGEGFTVSLAIYIADNNPIELVAYKTGEQLIDILKKIKPKNCWEEDFRIREFQSFPVTIKKRKYTQYKIYQATFYPFNTDTVRFGQVGLTMLAKKTGNKKENQQTFYSYPKEVTVKELPPHPLQKGIAVGKFEMEEAISQRYPRTGKGFYYQFKIKGEGNFSAVNVPSPASNAVFDFFPPESKLSLNLTGRKVVGDKVFQIYALPKEPGVYNWRDYFQWIYFNIEKKDYDTLRSQLTLDIKGESLRNLSISSSDLGGIYDRMNTENNELYPLDSKDRVRWSANILIGVMMGITLILILWQQQKPGGNKS</sequence>